<keyword evidence="2" id="KW-1185">Reference proteome</keyword>
<dbReference type="AlphaFoldDB" id="A0A183HHW2"/>
<evidence type="ECO:0000313" key="3">
    <source>
        <dbReference type="WBParaSite" id="OFLC_0000707301-mRNA-1"/>
    </source>
</evidence>
<reference evidence="3" key="1">
    <citation type="submission" date="2016-06" db="UniProtKB">
        <authorList>
            <consortium name="WormBaseParasite"/>
        </authorList>
    </citation>
    <scope>IDENTIFICATION</scope>
</reference>
<reference evidence="1 2" key="2">
    <citation type="submission" date="2018-11" db="EMBL/GenBank/DDBJ databases">
        <authorList>
            <consortium name="Pathogen Informatics"/>
        </authorList>
    </citation>
    <scope>NUCLEOTIDE SEQUENCE [LARGE SCALE GENOMIC DNA]</scope>
</reference>
<protein>
    <submittedName>
        <fullName evidence="1 3">Uncharacterized protein</fullName>
    </submittedName>
</protein>
<dbReference type="Proteomes" id="UP000267606">
    <property type="component" value="Unassembled WGS sequence"/>
</dbReference>
<organism evidence="3">
    <name type="scientific">Onchocerca flexuosa</name>
    <dbReference type="NCBI Taxonomy" id="387005"/>
    <lineage>
        <taxon>Eukaryota</taxon>
        <taxon>Metazoa</taxon>
        <taxon>Ecdysozoa</taxon>
        <taxon>Nematoda</taxon>
        <taxon>Chromadorea</taxon>
        <taxon>Rhabditida</taxon>
        <taxon>Spirurina</taxon>
        <taxon>Spiruromorpha</taxon>
        <taxon>Filarioidea</taxon>
        <taxon>Onchocercidae</taxon>
        <taxon>Onchocerca</taxon>
    </lineage>
</organism>
<evidence type="ECO:0000313" key="2">
    <source>
        <dbReference type="Proteomes" id="UP000267606"/>
    </source>
</evidence>
<accession>A0A183HHW2</accession>
<sequence length="45" mass="5394">MFPRQSAVRINMFYAKTPRQINKVRSFNHKATCWRLGNERSPERA</sequence>
<evidence type="ECO:0000313" key="1">
    <source>
        <dbReference type="EMBL" id="VDO49192.1"/>
    </source>
</evidence>
<gene>
    <name evidence="1" type="ORF">OFLC_LOCUS7075</name>
</gene>
<proteinExistence type="predicted"/>
<name>A0A183HHW2_9BILA</name>
<dbReference type="WBParaSite" id="OFLC_0000707301-mRNA-1">
    <property type="protein sequence ID" value="OFLC_0000707301-mRNA-1"/>
    <property type="gene ID" value="OFLC_0000707301"/>
</dbReference>
<dbReference type="EMBL" id="UZAJ01007138">
    <property type="protein sequence ID" value="VDO49192.1"/>
    <property type="molecule type" value="Genomic_DNA"/>
</dbReference>